<keyword evidence="1" id="KW-0812">Transmembrane</keyword>
<evidence type="ECO:0000313" key="2">
    <source>
        <dbReference type="EMBL" id="MBL4933423.1"/>
    </source>
</evidence>
<protein>
    <submittedName>
        <fullName evidence="2">Uncharacterized protein</fullName>
    </submittedName>
</protein>
<comment type="caution">
    <text evidence="2">The sequence shown here is derived from an EMBL/GenBank/DDBJ whole genome shotgun (WGS) entry which is preliminary data.</text>
</comment>
<proteinExistence type="predicted"/>
<organism evidence="2 3">
    <name type="scientific">Clostridium paridis</name>
    <dbReference type="NCBI Taxonomy" id="2803863"/>
    <lineage>
        <taxon>Bacteria</taxon>
        <taxon>Bacillati</taxon>
        <taxon>Bacillota</taxon>
        <taxon>Clostridia</taxon>
        <taxon>Eubacteriales</taxon>
        <taxon>Clostridiaceae</taxon>
        <taxon>Clostridium</taxon>
    </lineage>
</organism>
<dbReference type="RefSeq" id="WP_202768861.1">
    <property type="nucleotide sequence ID" value="NZ_JAESWA010000024.1"/>
</dbReference>
<keyword evidence="3" id="KW-1185">Reference proteome</keyword>
<dbReference type="AlphaFoldDB" id="A0A937FJF9"/>
<feature type="transmembrane region" description="Helical" evidence="1">
    <location>
        <begin position="6"/>
        <end position="23"/>
    </location>
</feature>
<gene>
    <name evidence="2" type="ORF">JK634_16655</name>
</gene>
<keyword evidence="1" id="KW-1133">Transmembrane helix</keyword>
<feature type="transmembrane region" description="Helical" evidence="1">
    <location>
        <begin position="92"/>
        <end position="111"/>
    </location>
</feature>
<accession>A0A937FJF9</accession>
<sequence length="258" mass="30812">MLFLRWLMAITISALFFALLVYYRRTVLLELPEFKKNYSYEELEEKYKNGYLIFKILMIVLIVINSFIVFISFKMVSSKLFSSADIIYSIRIEYWILPAIVVSVPLSVILAKKIFKAILLEDYEELVIYIFARKGCLSIKSMILKNIYKNVVYKIVCRFLICIFFIYVLFGFSYFSEFGSDRIQLNEYNTLIQKNYEYDDIAYIIEKFAWDGHRFVIVFKDGEKWSSKNILYNITSQDDYRYMKKIEERSGVKSIELK</sequence>
<name>A0A937FJF9_9CLOT</name>
<feature type="transmembrane region" description="Helical" evidence="1">
    <location>
        <begin position="52"/>
        <end position="72"/>
    </location>
</feature>
<feature type="transmembrane region" description="Helical" evidence="1">
    <location>
        <begin position="151"/>
        <end position="175"/>
    </location>
</feature>
<keyword evidence="1" id="KW-0472">Membrane</keyword>
<dbReference type="Proteomes" id="UP000623681">
    <property type="component" value="Unassembled WGS sequence"/>
</dbReference>
<evidence type="ECO:0000313" key="3">
    <source>
        <dbReference type="Proteomes" id="UP000623681"/>
    </source>
</evidence>
<evidence type="ECO:0000256" key="1">
    <source>
        <dbReference type="SAM" id="Phobius"/>
    </source>
</evidence>
<dbReference type="EMBL" id="JAESWA010000024">
    <property type="protein sequence ID" value="MBL4933423.1"/>
    <property type="molecule type" value="Genomic_DNA"/>
</dbReference>
<reference evidence="2" key="1">
    <citation type="submission" date="2021-01" db="EMBL/GenBank/DDBJ databases">
        <title>Genome public.</title>
        <authorList>
            <person name="Liu C."/>
            <person name="Sun Q."/>
        </authorList>
    </citation>
    <scope>NUCLEOTIDE SEQUENCE</scope>
    <source>
        <strain evidence="2">YIM B02565</strain>
    </source>
</reference>